<reference evidence="1" key="1">
    <citation type="journal article" date="2019" name="bioRxiv">
        <title>The Genome of the Zebra Mussel, Dreissena polymorpha: A Resource for Invasive Species Research.</title>
        <authorList>
            <person name="McCartney M.A."/>
            <person name="Auch B."/>
            <person name="Kono T."/>
            <person name="Mallez S."/>
            <person name="Zhang Y."/>
            <person name="Obille A."/>
            <person name="Becker A."/>
            <person name="Abrahante J.E."/>
            <person name="Garbe J."/>
            <person name="Badalamenti J.P."/>
            <person name="Herman A."/>
            <person name="Mangelson H."/>
            <person name="Liachko I."/>
            <person name="Sullivan S."/>
            <person name="Sone E.D."/>
            <person name="Koren S."/>
            <person name="Silverstein K.A.T."/>
            <person name="Beckman K.B."/>
            <person name="Gohl D.M."/>
        </authorList>
    </citation>
    <scope>NUCLEOTIDE SEQUENCE</scope>
    <source>
        <strain evidence="1">Duluth1</strain>
        <tissue evidence="1">Whole animal</tissue>
    </source>
</reference>
<dbReference type="Pfam" id="PF21975">
    <property type="entry name" value="ASNSD1-SEP"/>
    <property type="match status" value="1"/>
</dbReference>
<sequence>MELNVANFSKQIKEQQVLEQELKSQPKGASVYKQQPNSQIFFKTSHEKMMVECKRNLDSLIKKYKAAEVKTDPKLHEDR</sequence>
<comment type="caution">
    <text evidence="1">The sequence shown here is derived from an EMBL/GenBank/DDBJ whole genome shotgun (WGS) entry which is preliminary data.</text>
</comment>
<gene>
    <name evidence="1" type="ORF">DPMN_059181</name>
</gene>
<dbReference type="EMBL" id="JAIWYP010000013">
    <property type="protein sequence ID" value="KAH3716458.1"/>
    <property type="molecule type" value="Genomic_DNA"/>
</dbReference>
<proteinExistence type="predicted"/>
<evidence type="ECO:0000313" key="1">
    <source>
        <dbReference type="EMBL" id="KAH3716458.1"/>
    </source>
</evidence>
<evidence type="ECO:0000313" key="2">
    <source>
        <dbReference type="Proteomes" id="UP000828390"/>
    </source>
</evidence>
<dbReference type="AlphaFoldDB" id="A0A9D4C3M4"/>
<dbReference type="Proteomes" id="UP000828390">
    <property type="component" value="Unassembled WGS sequence"/>
</dbReference>
<protein>
    <submittedName>
        <fullName evidence="1">Uncharacterized protein</fullName>
    </submittedName>
</protein>
<dbReference type="InterPro" id="IPR054148">
    <property type="entry name" value="ASNSD1-SEP"/>
</dbReference>
<reference evidence="1" key="2">
    <citation type="submission" date="2020-11" db="EMBL/GenBank/DDBJ databases">
        <authorList>
            <person name="McCartney M.A."/>
            <person name="Auch B."/>
            <person name="Kono T."/>
            <person name="Mallez S."/>
            <person name="Becker A."/>
            <person name="Gohl D.M."/>
            <person name="Silverstein K.A.T."/>
            <person name="Koren S."/>
            <person name="Bechman K.B."/>
            <person name="Herman A."/>
            <person name="Abrahante J.E."/>
            <person name="Garbe J."/>
        </authorList>
    </citation>
    <scope>NUCLEOTIDE SEQUENCE</scope>
    <source>
        <strain evidence="1">Duluth1</strain>
        <tissue evidence="1">Whole animal</tissue>
    </source>
</reference>
<organism evidence="1 2">
    <name type="scientific">Dreissena polymorpha</name>
    <name type="common">Zebra mussel</name>
    <name type="synonym">Mytilus polymorpha</name>
    <dbReference type="NCBI Taxonomy" id="45954"/>
    <lineage>
        <taxon>Eukaryota</taxon>
        <taxon>Metazoa</taxon>
        <taxon>Spiralia</taxon>
        <taxon>Lophotrochozoa</taxon>
        <taxon>Mollusca</taxon>
        <taxon>Bivalvia</taxon>
        <taxon>Autobranchia</taxon>
        <taxon>Heteroconchia</taxon>
        <taxon>Euheterodonta</taxon>
        <taxon>Imparidentia</taxon>
        <taxon>Neoheterodontei</taxon>
        <taxon>Myida</taxon>
        <taxon>Dreissenoidea</taxon>
        <taxon>Dreissenidae</taxon>
        <taxon>Dreissena</taxon>
    </lineage>
</organism>
<name>A0A9D4C3M4_DREPO</name>
<keyword evidence="2" id="KW-1185">Reference proteome</keyword>
<accession>A0A9D4C3M4</accession>